<evidence type="ECO:0000256" key="1">
    <source>
        <dbReference type="SAM" id="MobiDB-lite"/>
    </source>
</evidence>
<evidence type="ECO:0000313" key="2">
    <source>
        <dbReference type="EMBL" id="TRX95577.1"/>
    </source>
</evidence>
<feature type="compositionally biased region" description="Basic and acidic residues" evidence="1">
    <location>
        <begin position="240"/>
        <end position="251"/>
    </location>
</feature>
<gene>
    <name evidence="2" type="ORF">FHL15_003535</name>
</gene>
<feature type="compositionally biased region" description="Polar residues" evidence="1">
    <location>
        <begin position="83"/>
        <end position="95"/>
    </location>
</feature>
<reference evidence="3" key="1">
    <citation type="submission" date="2019-06" db="EMBL/GenBank/DDBJ databases">
        <title>Draft genome sequence of the griseofulvin-producing fungus Xylaria cubensis strain G536.</title>
        <authorList>
            <person name="Mead M.E."/>
            <person name="Raja H.A."/>
            <person name="Steenwyk J.L."/>
            <person name="Knowles S.L."/>
            <person name="Oberlies N.H."/>
            <person name="Rokas A."/>
        </authorList>
    </citation>
    <scope>NUCLEOTIDE SEQUENCE [LARGE SCALE GENOMIC DNA]</scope>
    <source>
        <strain evidence="3">G536</strain>
    </source>
</reference>
<feature type="region of interest" description="Disordered" evidence="1">
    <location>
        <begin position="37"/>
        <end position="95"/>
    </location>
</feature>
<name>A0A553I5U7_9PEZI</name>
<keyword evidence="3" id="KW-1185">Reference proteome</keyword>
<accession>A0A553I5U7</accession>
<feature type="region of interest" description="Disordered" evidence="1">
    <location>
        <begin position="214"/>
        <end position="251"/>
    </location>
</feature>
<proteinExistence type="predicted"/>
<protein>
    <recommendedName>
        <fullName evidence="4">Clr5 domain-containing protein</fullName>
    </recommendedName>
</protein>
<feature type="compositionally biased region" description="Polar residues" evidence="1">
    <location>
        <begin position="49"/>
        <end position="67"/>
    </location>
</feature>
<dbReference type="EMBL" id="VFLP01000015">
    <property type="protein sequence ID" value="TRX95577.1"/>
    <property type="molecule type" value="Genomic_DNA"/>
</dbReference>
<feature type="region of interest" description="Disordered" evidence="1">
    <location>
        <begin position="176"/>
        <end position="199"/>
    </location>
</feature>
<sequence>MTKPWDLHEATIKKLTRAYRGRLDKWGVRKYNCRRRSDCGSISAGSPEGSISGSDTASPTLSQSSIGRSHDPAPYPTGRHTRITQSGMSSMQGRSYSNMEMDTHRTDSEQYAINLNLSKGMGAKFSSYSRNRTLASPTHDVQYGWNIPQTQSTSPPTMFSHPNIIGTSGPLYAYPPVSPTSNTYPSGPYEPDQAAHDRRQSYPLVSTRQYSTMHNAQTYPPVRDYGHGHSTAGMRSFNSIRERIDERNPRG</sequence>
<dbReference type="OrthoDB" id="194358at2759"/>
<dbReference type="Proteomes" id="UP000319160">
    <property type="component" value="Unassembled WGS sequence"/>
</dbReference>
<dbReference type="AlphaFoldDB" id="A0A553I5U7"/>
<comment type="caution">
    <text evidence="2">The sequence shown here is derived from an EMBL/GenBank/DDBJ whole genome shotgun (WGS) entry which is preliminary data.</text>
</comment>
<evidence type="ECO:0000313" key="3">
    <source>
        <dbReference type="Proteomes" id="UP000319160"/>
    </source>
</evidence>
<organism evidence="2 3">
    <name type="scientific">Xylaria flabelliformis</name>
    <dbReference type="NCBI Taxonomy" id="2512241"/>
    <lineage>
        <taxon>Eukaryota</taxon>
        <taxon>Fungi</taxon>
        <taxon>Dikarya</taxon>
        <taxon>Ascomycota</taxon>
        <taxon>Pezizomycotina</taxon>
        <taxon>Sordariomycetes</taxon>
        <taxon>Xylariomycetidae</taxon>
        <taxon>Xylariales</taxon>
        <taxon>Xylariaceae</taxon>
        <taxon>Xylaria</taxon>
    </lineage>
</organism>
<evidence type="ECO:0008006" key="4">
    <source>
        <dbReference type="Google" id="ProtNLM"/>
    </source>
</evidence>